<name>A0ABW6Y333_9ACTN</name>
<accession>A0ABW6Y333</accession>
<protein>
    <recommendedName>
        <fullName evidence="5">Phage holin family protein</fullName>
    </recommendedName>
</protein>
<organism evidence="3 4">
    <name type="scientific">Streptomyces flavochromogenes</name>
    <dbReference type="NCBI Taxonomy" id="68199"/>
    <lineage>
        <taxon>Bacteria</taxon>
        <taxon>Bacillati</taxon>
        <taxon>Actinomycetota</taxon>
        <taxon>Actinomycetes</taxon>
        <taxon>Kitasatosporales</taxon>
        <taxon>Streptomycetaceae</taxon>
        <taxon>Streptomyces</taxon>
    </lineage>
</organism>
<gene>
    <name evidence="3" type="ORF">ACFY8C_38420</name>
</gene>
<comment type="caution">
    <text evidence="3">The sequence shown here is derived from an EMBL/GenBank/DDBJ whole genome shotgun (WGS) entry which is preliminary data.</text>
</comment>
<reference evidence="3 4" key="1">
    <citation type="submission" date="2024-10" db="EMBL/GenBank/DDBJ databases">
        <title>The Natural Products Discovery Center: Release of the First 8490 Sequenced Strains for Exploring Actinobacteria Biosynthetic Diversity.</title>
        <authorList>
            <person name="Kalkreuter E."/>
            <person name="Kautsar S.A."/>
            <person name="Yang D."/>
            <person name="Bader C.D."/>
            <person name="Teijaro C.N."/>
            <person name="Fluegel L."/>
            <person name="Davis C.M."/>
            <person name="Simpson J.R."/>
            <person name="Lauterbach L."/>
            <person name="Steele A.D."/>
            <person name="Gui C."/>
            <person name="Meng S."/>
            <person name="Li G."/>
            <person name="Viehrig K."/>
            <person name="Ye F."/>
            <person name="Su P."/>
            <person name="Kiefer A.F."/>
            <person name="Nichols A."/>
            <person name="Cepeda A.J."/>
            <person name="Yan W."/>
            <person name="Fan B."/>
            <person name="Jiang Y."/>
            <person name="Adhikari A."/>
            <person name="Zheng C.-J."/>
            <person name="Schuster L."/>
            <person name="Cowan T.M."/>
            <person name="Smanski M.J."/>
            <person name="Chevrette M.G."/>
            <person name="De Carvalho L.P.S."/>
            <person name="Shen B."/>
        </authorList>
    </citation>
    <scope>NUCLEOTIDE SEQUENCE [LARGE SCALE GENOMIC DNA]</scope>
    <source>
        <strain evidence="3 4">NPDC012605</strain>
    </source>
</reference>
<evidence type="ECO:0000256" key="2">
    <source>
        <dbReference type="SAM" id="Phobius"/>
    </source>
</evidence>
<keyword evidence="2" id="KW-0472">Membrane</keyword>
<feature type="transmembrane region" description="Helical" evidence="2">
    <location>
        <begin position="72"/>
        <end position="97"/>
    </location>
</feature>
<proteinExistence type="predicted"/>
<keyword evidence="4" id="KW-1185">Reference proteome</keyword>
<sequence length="170" mass="17121">MDTDRTSGRETTAARAADLIADVEAALAEAHAPAPAPAATTFRDESPLPVVGTALPVAQPGRAPMSQRATDVSALMLAGGAATLMAGGGVGVALWALAGVDPLTLGLAVGAPVAVVAALARLVRRAGQAAQDAAPVTHHHHYSGPVRQEHHTTAPVTRGLVARTTMRTGR</sequence>
<dbReference type="EMBL" id="JBIBDZ010000019">
    <property type="protein sequence ID" value="MFF5924160.1"/>
    <property type="molecule type" value="Genomic_DNA"/>
</dbReference>
<evidence type="ECO:0000256" key="1">
    <source>
        <dbReference type="SAM" id="MobiDB-lite"/>
    </source>
</evidence>
<feature type="region of interest" description="Disordered" evidence="1">
    <location>
        <begin position="131"/>
        <end position="152"/>
    </location>
</feature>
<dbReference type="Proteomes" id="UP001602370">
    <property type="component" value="Unassembled WGS sequence"/>
</dbReference>
<dbReference type="RefSeq" id="WP_388311978.1">
    <property type="nucleotide sequence ID" value="NZ_JBIBDZ010000019.1"/>
</dbReference>
<evidence type="ECO:0000313" key="4">
    <source>
        <dbReference type="Proteomes" id="UP001602370"/>
    </source>
</evidence>
<evidence type="ECO:0008006" key="5">
    <source>
        <dbReference type="Google" id="ProtNLM"/>
    </source>
</evidence>
<evidence type="ECO:0000313" key="3">
    <source>
        <dbReference type="EMBL" id="MFF5924160.1"/>
    </source>
</evidence>
<keyword evidence="2" id="KW-0812">Transmembrane</keyword>
<keyword evidence="2" id="KW-1133">Transmembrane helix</keyword>
<feature type="transmembrane region" description="Helical" evidence="2">
    <location>
        <begin position="103"/>
        <end position="123"/>
    </location>
</feature>